<name>A0ABR7UQQ7_9FLAO</name>
<organism evidence="1 2">
    <name type="scientific">Flavobacterium pokkalii</name>
    <dbReference type="NCBI Taxonomy" id="1940408"/>
    <lineage>
        <taxon>Bacteria</taxon>
        <taxon>Pseudomonadati</taxon>
        <taxon>Bacteroidota</taxon>
        <taxon>Flavobacteriia</taxon>
        <taxon>Flavobacteriales</taxon>
        <taxon>Flavobacteriaceae</taxon>
        <taxon>Flavobacterium</taxon>
    </lineage>
</organism>
<accession>A0ABR7UQQ7</accession>
<sequence length="129" mass="14602">MKKKVSIGILVLLLFLVATYLYVYKEHRDIATEKESYAVDVKTLFDAYQNNETDADAKYLNKTIVVSGEVSLLNPETHSVVLNQKLFAVFTDTLPSEVTIKSNVKIKGRLIGYDSLLEQLKMDQCIILN</sequence>
<evidence type="ECO:0000313" key="1">
    <source>
        <dbReference type="EMBL" id="MBD0724563.1"/>
    </source>
</evidence>
<dbReference type="Pfam" id="PF12869">
    <property type="entry name" value="tRNA_anti-like"/>
    <property type="match status" value="1"/>
</dbReference>
<dbReference type="EMBL" id="NASZ01000004">
    <property type="protein sequence ID" value="MBD0724563.1"/>
    <property type="molecule type" value="Genomic_DNA"/>
</dbReference>
<reference evidence="1 2" key="1">
    <citation type="journal article" date="2020" name="Microbiol. Res.">
        <title>Flavobacterium pokkalii sp. nov., a novel plant growth promoting native rhizobacteria isolated from pokkali rice grown in coastal saline affected agricultural regions of southern India, Kerala.</title>
        <authorList>
            <person name="Menon R.R."/>
            <person name="Kumari S."/>
            <person name="Viver T."/>
            <person name="Rameshkumar N."/>
        </authorList>
    </citation>
    <scope>NUCLEOTIDE SEQUENCE [LARGE SCALE GENOMIC DNA]</scope>
    <source>
        <strain evidence="1 2">L1I52</strain>
    </source>
</reference>
<keyword evidence="2" id="KW-1185">Reference proteome</keyword>
<protein>
    <recommendedName>
        <fullName evidence="3">tRNA_anti-like</fullName>
    </recommendedName>
</protein>
<dbReference type="InterPro" id="IPR024422">
    <property type="entry name" value="Protein_unknown_function_OB"/>
</dbReference>
<evidence type="ECO:0008006" key="3">
    <source>
        <dbReference type="Google" id="ProtNLM"/>
    </source>
</evidence>
<comment type="caution">
    <text evidence="1">The sequence shown here is derived from an EMBL/GenBank/DDBJ whole genome shotgun (WGS) entry which is preliminary data.</text>
</comment>
<dbReference type="Proteomes" id="UP000661715">
    <property type="component" value="Unassembled WGS sequence"/>
</dbReference>
<gene>
    <name evidence="1" type="ORF">B6A10_05160</name>
</gene>
<proteinExistence type="predicted"/>
<evidence type="ECO:0000313" key="2">
    <source>
        <dbReference type="Proteomes" id="UP000661715"/>
    </source>
</evidence>
<dbReference type="RefSeq" id="WP_188219969.1">
    <property type="nucleotide sequence ID" value="NZ_NASZ01000004.1"/>
</dbReference>